<feature type="transmembrane region" description="Helical" evidence="1">
    <location>
        <begin position="252"/>
        <end position="273"/>
    </location>
</feature>
<evidence type="ECO:0000313" key="2">
    <source>
        <dbReference type="EMBL" id="HHR40192.1"/>
    </source>
</evidence>
<name>A0A7C5U6P5_CALS0</name>
<keyword evidence="1" id="KW-1133">Transmembrane helix</keyword>
<sequence>MRTLLALVTVSLIVLAMVAPAHSQQPPPYIRPGIVFVYQMIDLQKQQPENAFHRYIIESVSPQGITVSIRSDVMNPVRLTVRPNGEIQPGIRFDLWIPLDLSPGTRFKFGNTDVVVVQKGFDLQGVKVTVVSSTDQSILWLFIEDGPEILGQLKGLLFGVVFGQKKALGLVNVEQTGAETSTSTYTTPVTTRRTTAIPTTRTTVVQERTETVIETAVSTFTTVETRTETLITTRTVSTTATVQAEVQQPSSAVFPLPIAVGLAAGIIGAALFFTRARKRPLPPTYPYPVYVPPPPTYQQPPSPSSVVAYCPACRFPIYAGDFACRRCGYRFA</sequence>
<keyword evidence="1" id="KW-0472">Membrane</keyword>
<gene>
    <name evidence="2" type="ORF">ENM42_00010</name>
</gene>
<protein>
    <submittedName>
        <fullName evidence="2">Uncharacterized protein</fullName>
    </submittedName>
</protein>
<dbReference type="EMBL" id="DRXS01000001">
    <property type="protein sequence ID" value="HHR40192.1"/>
    <property type="molecule type" value="Genomic_DNA"/>
</dbReference>
<reference evidence="2" key="1">
    <citation type="journal article" date="2020" name="mSystems">
        <title>Genome- and Community-Level Interaction Insights into Carbon Utilization and Element Cycling Functions of Hydrothermarchaeota in Hydrothermal Sediment.</title>
        <authorList>
            <person name="Zhou Z."/>
            <person name="Liu Y."/>
            <person name="Xu W."/>
            <person name="Pan J."/>
            <person name="Luo Z.H."/>
            <person name="Li M."/>
        </authorList>
    </citation>
    <scope>NUCLEOTIDE SEQUENCE [LARGE SCALE GENOMIC DNA]</scope>
    <source>
        <strain evidence="2">SpSt-1084</strain>
    </source>
</reference>
<dbReference type="AlphaFoldDB" id="A0A7C5U6P5"/>
<organism evidence="2">
    <name type="scientific">Caldiarchaeum subterraneum</name>
    <dbReference type="NCBI Taxonomy" id="311458"/>
    <lineage>
        <taxon>Archaea</taxon>
        <taxon>Nitrososphaerota</taxon>
        <taxon>Candidatus Caldarchaeales</taxon>
        <taxon>Candidatus Caldarchaeaceae</taxon>
        <taxon>Candidatus Caldarchaeum</taxon>
    </lineage>
</organism>
<keyword evidence="1" id="KW-0812">Transmembrane</keyword>
<proteinExistence type="predicted"/>
<evidence type="ECO:0000256" key="1">
    <source>
        <dbReference type="SAM" id="Phobius"/>
    </source>
</evidence>
<accession>A0A7C5U6P5</accession>
<comment type="caution">
    <text evidence="2">The sequence shown here is derived from an EMBL/GenBank/DDBJ whole genome shotgun (WGS) entry which is preliminary data.</text>
</comment>